<dbReference type="InterPro" id="IPR050767">
    <property type="entry name" value="Sel1_AlgK"/>
</dbReference>
<evidence type="ECO:0000256" key="1">
    <source>
        <dbReference type="SAM" id="SignalP"/>
    </source>
</evidence>
<reference evidence="4" key="2">
    <citation type="submission" date="2016-10" db="EMBL/GenBank/DDBJ databases">
        <authorList>
            <person name="Wibberg D."/>
        </authorList>
    </citation>
    <scope>NUCLEOTIDE SEQUENCE [LARGE SCALE GENOMIC DNA]</scope>
</reference>
<keyword evidence="1" id="KW-0732">Signal</keyword>
<organism evidence="2 4">
    <name type="scientific">Rhizobium tibeticum</name>
    <dbReference type="NCBI Taxonomy" id="501024"/>
    <lineage>
        <taxon>Bacteria</taxon>
        <taxon>Pseudomonadati</taxon>
        <taxon>Pseudomonadota</taxon>
        <taxon>Alphaproteobacteria</taxon>
        <taxon>Hyphomicrobiales</taxon>
        <taxon>Rhizobiaceae</taxon>
        <taxon>Rhizobium/Agrobacterium group</taxon>
        <taxon>Rhizobium</taxon>
    </lineage>
</organism>
<name>A0A1H8NPQ4_9HYPH</name>
<proteinExistence type="predicted"/>
<evidence type="ECO:0000313" key="5">
    <source>
        <dbReference type="Proteomes" id="UP000198939"/>
    </source>
</evidence>
<dbReference type="PANTHER" id="PTHR11102:SF147">
    <property type="entry name" value="SEL1L ADAPTOR SUBUNIT OF ERAD E3 UBIQUITIN LIGASE"/>
    <property type="match status" value="1"/>
</dbReference>
<dbReference type="GO" id="GO:0036503">
    <property type="term" value="P:ERAD pathway"/>
    <property type="evidence" value="ECO:0007669"/>
    <property type="project" value="TreeGrafter"/>
</dbReference>
<dbReference type="SMART" id="SM00671">
    <property type="entry name" value="SEL1"/>
    <property type="match status" value="4"/>
</dbReference>
<feature type="chain" id="PRO_5030029676" evidence="1">
    <location>
        <begin position="34"/>
        <end position="911"/>
    </location>
</feature>
<dbReference type="Pfam" id="PF08238">
    <property type="entry name" value="Sel1"/>
    <property type="match status" value="5"/>
</dbReference>
<protein>
    <submittedName>
        <fullName evidence="2">Sel1 repeat</fullName>
    </submittedName>
    <submittedName>
        <fullName evidence="3">TPR repeat</fullName>
    </submittedName>
</protein>
<reference evidence="3 5" key="3">
    <citation type="submission" date="2016-10" db="EMBL/GenBank/DDBJ databases">
        <authorList>
            <person name="Varghese N."/>
            <person name="Submissions S."/>
        </authorList>
    </citation>
    <scope>NUCLEOTIDE SEQUENCE [LARGE SCALE GENOMIC DNA]</scope>
    <source>
        <strain evidence="3 5">CGMCC 1.7071</strain>
    </source>
</reference>
<dbReference type="Gene3D" id="1.25.40.10">
    <property type="entry name" value="Tetratricopeptide repeat domain"/>
    <property type="match status" value="2"/>
</dbReference>
<dbReference type="PANTHER" id="PTHR11102">
    <property type="entry name" value="SEL-1-LIKE PROTEIN"/>
    <property type="match status" value="1"/>
</dbReference>
<reference evidence="2" key="1">
    <citation type="submission" date="2016-10" db="EMBL/GenBank/DDBJ databases">
        <authorList>
            <person name="de Groot N.N."/>
        </authorList>
    </citation>
    <scope>NUCLEOTIDE SEQUENCE [LARGE SCALE GENOMIC DNA]</scope>
    <source>
        <strain evidence="2">CCBAU85039</strain>
    </source>
</reference>
<dbReference type="EMBL" id="FOCV01000015">
    <property type="protein sequence ID" value="SEO31624.1"/>
    <property type="molecule type" value="Genomic_DNA"/>
</dbReference>
<dbReference type="InterPro" id="IPR006597">
    <property type="entry name" value="Sel1-like"/>
</dbReference>
<sequence>MMSFHAFRRIPSSLVGTVAACLWLAATAGQVRAGPVAIDFLPPKVEVKPICIQRAPDGEVIDRWLSWDRKSLPKMAPWLVQREAQRLRDIDPEVYFPVIARMIELLPGLNTDMKPQDLEAERITLYLRAGKIDELNDTGAIEAFVAHAETSTPKDLDLAAELILNGVTDQKDTTKALSYLVNAAYGGNPNALLQLAKRNLDGQSIEGWTVDPSLAITMAFGAMVGKLDSGICDRVARIAREYEKGEVVQQNRTISEAWLRFAADLGDGNAAWKVARYHMESSDIRKDNAVLMRYLKFAADHGVVAAQSELGHVYEIGAIVPKDLEKSEYYYRQAVASGHRSSLIRLANLYSDAPDAREKYVQALNELASLNDAPGWVFARLANLAIETDGYWKTRDQASQLFAKGAERRDMTSMHSLAAIRMGSTGEGNFDEGINLLLALLDNFGRTDTMNDLRDAYLCHAPDGPRLEQAAYWANAAKGTQGGAWSVEDIEELAHQANTSAAALLQSGALNGQPKLIAAYLWYLKAIGTDAHAIKEWDERLSTSPDAEAAFAALMLQAVGDDASKKRAALDRLLAAADRGSPAARVGAGELILSSFRDDPTLAASAEKNLRLEAANGNGRAMQLLAETFAVPLDVYKQYLPAIADRGDADALIFAARQVSDVNLKQGYLLRAQSVMDCSFDSALSMAHAYSDLGQPTRSRAWMDVGEAFSEGKPWRARLLAEVYAAVASAEARNSAMRLFEIAARGGDAKAEQYLLKTYTDKQNQQFSPEKATELMVDVIEHAPAERVASRLTGLARSHKAIYQLVLARVDLASIYERSADTGDPIGMREFAKLKLATNAGAEAASNATDLFQKAADKGDAESMVLLAQNYAYGIGTQPSLPQAKAWLEKAARLGNKQANEMLAVMAMKVN</sequence>
<accession>A0A1H8NPQ4</accession>
<dbReference type="AlphaFoldDB" id="A0A1H8NPQ4"/>
<evidence type="ECO:0000313" key="4">
    <source>
        <dbReference type="Proteomes" id="UP000183063"/>
    </source>
</evidence>
<dbReference type="RefSeq" id="WP_072377475.1">
    <property type="nucleotide sequence ID" value="NZ_FNXB01000018.1"/>
</dbReference>
<dbReference type="InterPro" id="IPR011990">
    <property type="entry name" value="TPR-like_helical_dom_sf"/>
</dbReference>
<feature type="signal peptide" evidence="1">
    <location>
        <begin position="1"/>
        <end position="33"/>
    </location>
</feature>
<evidence type="ECO:0000313" key="2">
    <source>
        <dbReference type="EMBL" id="SEI00967.1"/>
    </source>
</evidence>
<dbReference type="STRING" id="501024.RTCCBAU85039_3680"/>
<evidence type="ECO:0000313" key="3">
    <source>
        <dbReference type="EMBL" id="SEO31624.1"/>
    </source>
</evidence>
<keyword evidence="5" id="KW-1185">Reference proteome</keyword>
<dbReference type="Proteomes" id="UP000183063">
    <property type="component" value="Unassembled WGS sequence"/>
</dbReference>
<dbReference type="OrthoDB" id="7802124at2"/>
<gene>
    <name evidence="2" type="ORF">RTCCBAU85039_3680</name>
    <name evidence="3" type="ORF">SAMN05216228_101529</name>
</gene>
<dbReference type="SUPFAM" id="SSF81901">
    <property type="entry name" value="HCP-like"/>
    <property type="match status" value="2"/>
</dbReference>
<dbReference type="EMBL" id="FNXB01000018">
    <property type="protein sequence ID" value="SEI00967.1"/>
    <property type="molecule type" value="Genomic_DNA"/>
</dbReference>
<dbReference type="Proteomes" id="UP000198939">
    <property type="component" value="Unassembled WGS sequence"/>
</dbReference>